<name>A0ABN2XS80_9ACTN</name>
<gene>
    <name evidence="1" type="ORF">GCM10009802_15860</name>
</gene>
<keyword evidence="2" id="KW-1185">Reference proteome</keyword>
<accession>A0ABN2XS80</accession>
<protein>
    <submittedName>
        <fullName evidence="1">Uncharacterized protein</fullName>
    </submittedName>
</protein>
<reference evidence="1 2" key="1">
    <citation type="journal article" date="2019" name="Int. J. Syst. Evol. Microbiol.">
        <title>The Global Catalogue of Microorganisms (GCM) 10K type strain sequencing project: providing services to taxonomists for standard genome sequencing and annotation.</title>
        <authorList>
            <consortium name="The Broad Institute Genomics Platform"/>
            <consortium name="The Broad Institute Genome Sequencing Center for Infectious Disease"/>
            <person name="Wu L."/>
            <person name="Ma J."/>
        </authorList>
    </citation>
    <scope>NUCLEOTIDE SEQUENCE [LARGE SCALE GENOMIC DNA]</scope>
    <source>
        <strain evidence="1 2">JCM 15481</strain>
    </source>
</reference>
<evidence type="ECO:0000313" key="2">
    <source>
        <dbReference type="Proteomes" id="UP001500443"/>
    </source>
</evidence>
<dbReference type="EMBL" id="BAAAPF010000028">
    <property type="protein sequence ID" value="GAA2115753.1"/>
    <property type="molecule type" value="Genomic_DNA"/>
</dbReference>
<dbReference type="Proteomes" id="UP001500443">
    <property type="component" value="Unassembled WGS sequence"/>
</dbReference>
<organism evidence="1 2">
    <name type="scientific">Streptomyces synnematoformans</name>
    <dbReference type="NCBI Taxonomy" id="415721"/>
    <lineage>
        <taxon>Bacteria</taxon>
        <taxon>Bacillati</taxon>
        <taxon>Actinomycetota</taxon>
        <taxon>Actinomycetes</taxon>
        <taxon>Kitasatosporales</taxon>
        <taxon>Streptomycetaceae</taxon>
        <taxon>Streptomyces</taxon>
    </lineage>
</organism>
<proteinExistence type="predicted"/>
<sequence length="124" mass="13649">MVTQATDGASGGIEGKCRRRQLTAVGCVLLPWAAGSPLSRHRVTAPEFDHMAESSCRPASRPRLPDQWGCLRSGSGWMRYATLAPRGGQSQAPLRMRLMAALRMRIPRTLVGFTPVRSRTRCSR</sequence>
<comment type="caution">
    <text evidence="1">The sequence shown here is derived from an EMBL/GenBank/DDBJ whole genome shotgun (WGS) entry which is preliminary data.</text>
</comment>
<evidence type="ECO:0000313" key="1">
    <source>
        <dbReference type="EMBL" id="GAA2115753.1"/>
    </source>
</evidence>